<name>A0ABW1Y112_STRPL</name>
<feature type="domain" description="CdiI C-terminal" evidence="1">
    <location>
        <begin position="25"/>
        <end position="133"/>
    </location>
</feature>
<evidence type="ECO:0000313" key="3">
    <source>
        <dbReference type="Proteomes" id="UP001596321"/>
    </source>
</evidence>
<dbReference type="Pfam" id="PF18228">
    <property type="entry name" value="CdiI_N"/>
    <property type="match status" value="1"/>
</dbReference>
<dbReference type="InterPro" id="IPR053755">
    <property type="entry name" value="CDI_immunity_sf"/>
</dbReference>
<proteinExistence type="predicted"/>
<dbReference type="CDD" id="cd20699">
    <property type="entry name" value="CdiI_ECL-like"/>
    <property type="match status" value="1"/>
</dbReference>
<evidence type="ECO:0000313" key="2">
    <source>
        <dbReference type="EMBL" id="MFC6503982.1"/>
    </source>
</evidence>
<dbReference type="Proteomes" id="UP001596321">
    <property type="component" value="Unassembled WGS sequence"/>
</dbReference>
<dbReference type="EMBL" id="JBHSUW010000001">
    <property type="protein sequence ID" value="MFC6503982.1"/>
    <property type="molecule type" value="Genomic_DNA"/>
</dbReference>
<protein>
    <recommendedName>
        <fullName evidence="1">CdiI C-terminal domain-containing protein</fullName>
    </recommendedName>
</protein>
<accession>A0ABW1Y112</accession>
<dbReference type="InterPro" id="IPR040509">
    <property type="entry name" value="CdiI_C"/>
</dbReference>
<organism evidence="2 3">
    <name type="scientific">Streptomyces plicatus</name>
    <dbReference type="NCBI Taxonomy" id="1922"/>
    <lineage>
        <taxon>Bacteria</taxon>
        <taxon>Bacillati</taxon>
        <taxon>Actinomycetota</taxon>
        <taxon>Actinomycetes</taxon>
        <taxon>Kitasatosporales</taxon>
        <taxon>Streptomycetaceae</taxon>
        <taxon>Streptomyces</taxon>
        <taxon>Streptomyces rochei group</taxon>
    </lineage>
</organism>
<reference evidence="3" key="1">
    <citation type="journal article" date="2019" name="Int. J. Syst. Evol. Microbiol.">
        <title>The Global Catalogue of Microorganisms (GCM) 10K type strain sequencing project: providing services to taxonomists for standard genome sequencing and annotation.</title>
        <authorList>
            <consortium name="The Broad Institute Genomics Platform"/>
            <consortium name="The Broad Institute Genome Sequencing Center for Infectious Disease"/>
            <person name="Wu L."/>
            <person name="Ma J."/>
        </authorList>
    </citation>
    <scope>NUCLEOTIDE SEQUENCE [LARGE SCALE GENOMIC DNA]</scope>
    <source>
        <strain evidence="3">JCM 4504</strain>
    </source>
</reference>
<dbReference type="Gene3D" id="3.30.2450.20">
    <property type="match status" value="1"/>
</dbReference>
<keyword evidence="3" id="KW-1185">Reference proteome</keyword>
<gene>
    <name evidence="2" type="ORF">ACFQFF_21380</name>
</gene>
<dbReference type="RefSeq" id="WP_223780418.1">
    <property type="nucleotide sequence ID" value="NZ_JBHSUW010000001.1"/>
</dbReference>
<evidence type="ECO:0000259" key="1">
    <source>
        <dbReference type="Pfam" id="PF18228"/>
    </source>
</evidence>
<sequence>MGRAEGVGEALGCITVAEFQEQFPMSLSYWDVAAYEASWTHCLKVLVEGSDDATSCLLTSITDPANSNFVFCWPLYRSGDIVHVQNSIIFLDELAEEFDPEEPWRFVGARTTIDEDGQEISEWRTTVPAVERFLASRAS</sequence>
<comment type="caution">
    <text evidence="2">The sequence shown here is derived from an EMBL/GenBank/DDBJ whole genome shotgun (WGS) entry which is preliminary data.</text>
</comment>